<dbReference type="InterPro" id="IPR037126">
    <property type="entry name" value="PdaC/RsiV-like_sf"/>
</dbReference>
<gene>
    <name evidence="5" type="ORF">ACFPYJ_04055</name>
</gene>
<protein>
    <submittedName>
        <fullName evidence="5">PdaC/SigV domain-containing protein</fullName>
    </submittedName>
</protein>
<dbReference type="Gene3D" id="3.30.565.40">
    <property type="entry name" value="Fervidobacterium nodosum Rt17-B1 like"/>
    <property type="match status" value="1"/>
</dbReference>
<dbReference type="Gene3D" id="3.30.457.10">
    <property type="entry name" value="Copper amine oxidase-like, N-terminal domain"/>
    <property type="match status" value="1"/>
</dbReference>
<evidence type="ECO:0000313" key="5">
    <source>
        <dbReference type="EMBL" id="MFC5648303.1"/>
    </source>
</evidence>
<dbReference type="Gene3D" id="3.90.640.20">
    <property type="entry name" value="Heat-shock cognate protein, ATPase"/>
    <property type="match status" value="1"/>
</dbReference>
<reference evidence="6" key="1">
    <citation type="journal article" date="2019" name="Int. J. Syst. Evol. Microbiol.">
        <title>The Global Catalogue of Microorganisms (GCM) 10K type strain sequencing project: providing services to taxonomists for standard genome sequencing and annotation.</title>
        <authorList>
            <consortium name="The Broad Institute Genomics Platform"/>
            <consortium name="The Broad Institute Genome Sequencing Center for Infectious Disease"/>
            <person name="Wu L."/>
            <person name="Ma J."/>
        </authorList>
    </citation>
    <scope>NUCLEOTIDE SEQUENCE [LARGE SCALE GENOMIC DNA]</scope>
    <source>
        <strain evidence="6">CGMCC 1.3240</strain>
    </source>
</reference>
<dbReference type="InterPro" id="IPR021729">
    <property type="entry name" value="DUF3298"/>
</dbReference>
<dbReference type="Pfam" id="PF07833">
    <property type="entry name" value="Cu_amine_oxidN1"/>
    <property type="match status" value="1"/>
</dbReference>
<comment type="caution">
    <text evidence="5">The sequence shown here is derived from an EMBL/GenBank/DDBJ whole genome shotgun (WGS) entry which is preliminary data.</text>
</comment>
<sequence>MNIKSKYKNYPVKVMAFGALSGLLLTAGAQFLFAHTSAAAQPPASAASAKTVSISAGLQSAVKVTTKAFNEKTANYNATLQIPVIAGLLDKQYQAELNDMISRHAMEDFTVIKKQANDEAASLKKNPDAGYEFHPYEVIVQYELKSDGSRGVNGILSLKILTYVYTGGAHGSTRVDTYNVRNKTAAARITLKDLYGNDYRKIVNAKISAAIAKDPESYFQDSFKTISDGQSFYVQDGRAVIVFQQYEIAPYAAGIPEFNIALPGHKSNAPGNLSSLNVIVNGKTLQSSALYANEEGIAMAPLRSIASALGYKLNYSAPAHQVELSKGGTTLYVQINRDIYWTDIMPEFTLGAAPALKNNQVYVPVSFFTKVLKAKAAYSTDALTITSASK</sequence>
<feature type="chain" id="PRO_5047421859" evidence="1">
    <location>
        <begin position="35"/>
        <end position="390"/>
    </location>
</feature>
<feature type="domain" description="DUF3298" evidence="3">
    <location>
        <begin position="192"/>
        <end position="260"/>
    </location>
</feature>
<proteinExistence type="predicted"/>
<dbReference type="RefSeq" id="WP_379186755.1">
    <property type="nucleotide sequence ID" value="NZ_JBHSOW010000015.1"/>
</dbReference>
<name>A0ABW0VSQ0_9BACL</name>
<evidence type="ECO:0000259" key="2">
    <source>
        <dbReference type="Pfam" id="PF07833"/>
    </source>
</evidence>
<dbReference type="InterPro" id="IPR025303">
    <property type="entry name" value="PdaC"/>
</dbReference>
<evidence type="ECO:0000313" key="6">
    <source>
        <dbReference type="Proteomes" id="UP001596047"/>
    </source>
</evidence>
<dbReference type="SUPFAM" id="SSF55383">
    <property type="entry name" value="Copper amine oxidase, domain N"/>
    <property type="match status" value="1"/>
</dbReference>
<dbReference type="Pfam" id="PF11738">
    <property type="entry name" value="DUF3298"/>
    <property type="match status" value="1"/>
</dbReference>
<feature type="signal peptide" evidence="1">
    <location>
        <begin position="1"/>
        <end position="34"/>
    </location>
</feature>
<dbReference type="Proteomes" id="UP001596047">
    <property type="component" value="Unassembled WGS sequence"/>
</dbReference>
<dbReference type="InterPro" id="IPR036582">
    <property type="entry name" value="Mao_N_sf"/>
</dbReference>
<dbReference type="Pfam" id="PF13739">
    <property type="entry name" value="PdaC"/>
    <property type="match status" value="1"/>
</dbReference>
<accession>A0ABW0VSQ0</accession>
<organism evidence="5 6">
    <name type="scientific">Paenibacillus solisilvae</name>
    <dbReference type="NCBI Taxonomy" id="2486751"/>
    <lineage>
        <taxon>Bacteria</taxon>
        <taxon>Bacillati</taxon>
        <taxon>Bacillota</taxon>
        <taxon>Bacilli</taxon>
        <taxon>Bacillales</taxon>
        <taxon>Paenibacillaceae</taxon>
        <taxon>Paenibacillus</taxon>
    </lineage>
</organism>
<evidence type="ECO:0000259" key="3">
    <source>
        <dbReference type="Pfam" id="PF11738"/>
    </source>
</evidence>
<keyword evidence="6" id="KW-1185">Reference proteome</keyword>
<feature type="domain" description="Deacetylase PdaC" evidence="4">
    <location>
        <begin position="70"/>
        <end position="173"/>
    </location>
</feature>
<evidence type="ECO:0000256" key="1">
    <source>
        <dbReference type="SAM" id="SignalP"/>
    </source>
</evidence>
<evidence type="ECO:0000259" key="4">
    <source>
        <dbReference type="Pfam" id="PF13739"/>
    </source>
</evidence>
<feature type="domain" description="Copper amine oxidase-like N-terminal" evidence="2">
    <location>
        <begin position="280"/>
        <end position="385"/>
    </location>
</feature>
<dbReference type="InterPro" id="IPR012854">
    <property type="entry name" value="Cu_amine_oxidase-like_N"/>
</dbReference>
<dbReference type="EMBL" id="JBHSOW010000015">
    <property type="protein sequence ID" value="MFC5648303.1"/>
    <property type="molecule type" value="Genomic_DNA"/>
</dbReference>
<keyword evidence="1" id="KW-0732">Signal</keyword>